<feature type="transmembrane region" description="Helical" evidence="3">
    <location>
        <begin position="429"/>
        <end position="446"/>
    </location>
</feature>
<dbReference type="EMBL" id="DVOH01000054">
    <property type="protein sequence ID" value="HIV00771.1"/>
    <property type="molecule type" value="Genomic_DNA"/>
</dbReference>
<gene>
    <name evidence="4" type="ORF">IAB14_06640</name>
</gene>
<dbReference type="PANTHER" id="PTHR22550:SF5">
    <property type="entry name" value="LEUCINE ZIPPER PROTEIN 4"/>
    <property type="match status" value="1"/>
</dbReference>
<accession>A0A9D1NDA6</accession>
<evidence type="ECO:0000256" key="3">
    <source>
        <dbReference type="SAM" id="Phobius"/>
    </source>
</evidence>
<dbReference type="InterPro" id="IPR004995">
    <property type="entry name" value="Spore_Ger"/>
</dbReference>
<dbReference type="GO" id="GO:0009847">
    <property type="term" value="P:spore germination"/>
    <property type="evidence" value="ECO:0007669"/>
    <property type="project" value="InterPro"/>
</dbReference>
<evidence type="ECO:0000313" key="4">
    <source>
        <dbReference type="EMBL" id="HIV00771.1"/>
    </source>
</evidence>
<dbReference type="Proteomes" id="UP000886891">
    <property type="component" value="Unassembled WGS sequence"/>
</dbReference>
<feature type="transmembrane region" description="Helical" evidence="3">
    <location>
        <begin position="343"/>
        <end position="360"/>
    </location>
</feature>
<protein>
    <submittedName>
        <fullName evidence="4">Spore germination protein</fullName>
    </submittedName>
</protein>
<dbReference type="PIRSF" id="PIRSF005690">
    <property type="entry name" value="GerBA"/>
    <property type="match status" value="1"/>
</dbReference>
<sequence length="474" mass="51453">MVNLVKDVKSIRRLMCDSGDLVVREIPGAGVAAVYFDGMLNLEGLERSVVEPIVRSGGSFERTEEGVRNLLYTGVTLRPETALADTVIDVASGECLLLIEGCEKYFVLMLRKLPVRPVAEPPTSAVLKGPREGFVEDIKTNMVLLRKRFHSGKLVFETAKIGRFTDTAIAIGYVKGIADETLVKTVRTKISAVDVDGIIDSSYVAKLLEGRRYSVFRQTGTAEKPDIVAAKLLEGRIAILVDGSPIALTLPFLLLEDFQDTQDYFKRATRASVLRIMRLIAVFFAVFLPAAFVALQSYQFQILPLKLLITVLNSIKGIPFSPILEMLIALLLFDVLNEASVRMPRYVGMAISVVGAIILGDTAVQAGLLSSLTVLITALSGIGLYAIPDEVGTFSVIRLFLVIVAGTSGLFGIVVGAVALAAYLVSLEVFGVAYLAPFAPLTVSDLKDSMIKLEQPDLKTRPASLGIRNRTRQK</sequence>
<feature type="transmembrane region" description="Helical" evidence="3">
    <location>
        <begin position="276"/>
        <end position="298"/>
    </location>
</feature>
<dbReference type="InterPro" id="IPR050768">
    <property type="entry name" value="UPF0353/GerABKA_families"/>
</dbReference>
<dbReference type="AlphaFoldDB" id="A0A9D1NDA6"/>
<feature type="transmembrane region" description="Helical" evidence="3">
    <location>
        <begin position="366"/>
        <end position="387"/>
    </location>
</feature>
<keyword evidence="3" id="KW-0812">Transmembrane</keyword>
<keyword evidence="3" id="KW-1133">Transmembrane helix</keyword>
<reference evidence="4" key="2">
    <citation type="journal article" date="2021" name="PeerJ">
        <title>Extensive microbial diversity within the chicken gut microbiome revealed by metagenomics and culture.</title>
        <authorList>
            <person name="Gilroy R."/>
            <person name="Ravi A."/>
            <person name="Getino M."/>
            <person name="Pursley I."/>
            <person name="Horton D.L."/>
            <person name="Alikhan N.F."/>
            <person name="Baker D."/>
            <person name="Gharbi K."/>
            <person name="Hall N."/>
            <person name="Watson M."/>
            <person name="Adriaenssens E.M."/>
            <person name="Foster-Nyarko E."/>
            <person name="Jarju S."/>
            <person name="Secka A."/>
            <person name="Antonio M."/>
            <person name="Oren A."/>
            <person name="Chaudhuri R.R."/>
            <person name="La Ragione R."/>
            <person name="Hildebrand F."/>
            <person name="Pallen M.J."/>
        </authorList>
    </citation>
    <scope>NUCLEOTIDE SEQUENCE</scope>
    <source>
        <strain evidence="4">23406</strain>
    </source>
</reference>
<name>A0A9D1NDA6_9FIRM</name>
<proteinExistence type="inferred from homology"/>
<comment type="similarity">
    <text evidence="1">Belongs to the GerABKA family.</text>
</comment>
<keyword evidence="2 3" id="KW-0472">Membrane</keyword>
<feature type="transmembrane region" description="Helical" evidence="3">
    <location>
        <begin position="399"/>
        <end position="423"/>
    </location>
</feature>
<dbReference type="PANTHER" id="PTHR22550">
    <property type="entry name" value="SPORE GERMINATION PROTEIN"/>
    <property type="match status" value="1"/>
</dbReference>
<evidence type="ECO:0000256" key="1">
    <source>
        <dbReference type="ARBA" id="ARBA00005278"/>
    </source>
</evidence>
<dbReference type="GO" id="GO:0016020">
    <property type="term" value="C:membrane"/>
    <property type="evidence" value="ECO:0007669"/>
    <property type="project" value="InterPro"/>
</dbReference>
<organism evidence="4 5">
    <name type="scientific">Candidatus Stercoripulliclostridium merdipullorum</name>
    <dbReference type="NCBI Taxonomy" id="2840952"/>
    <lineage>
        <taxon>Bacteria</taxon>
        <taxon>Bacillati</taxon>
        <taxon>Bacillota</taxon>
        <taxon>Clostridia</taxon>
        <taxon>Eubacteriales</taxon>
        <taxon>Candidatus Stercoripulliclostridium</taxon>
    </lineage>
</organism>
<evidence type="ECO:0000313" key="5">
    <source>
        <dbReference type="Proteomes" id="UP000886891"/>
    </source>
</evidence>
<evidence type="ECO:0000256" key="2">
    <source>
        <dbReference type="ARBA" id="ARBA00023136"/>
    </source>
</evidence>
<reference evidence="4" key="1">
    <citation type="submission" date="2020-10" db="EMBL/GenBank/DDBJ databases">
        <authorList>
            <person name="Gilroy R."/>
        </authorList>
    </citation>
    <scope>NUCLEOTIDE SEQUENCE</scope>
    <source>
        <strain evidence="4">23406</strain>
    </source>
</reference>
<feature type="transmembrane region" description="Helical" evidence="3">
    <location>
        <begin position="318"/>
        <end position="336"/>
    </location>
</feature>
<dbReference type="Pfam" id="PF03323">
    <property type="entry name" value="GerA"/>
    <property type="match status" value="1"/>
</dbReference>
<comment type="caution">
    <text evidence="4">The sequence shown here is derived from an EMBL/GenBank/DDBJ whole genome shotgun (WGS) entry which is preliminary data.</text>
</comment>